<accession>A0ABY6MG48</accession>
<protein>
    <recommendedName>
        <fullName evidence="3">NERD domain-containing protein</fullName>
    </recommendedName>
</protein>
<organism evidence="1 2">
    <name type="scientific">Algoriphagus halophytocola</name>
    <dbReference type="NCBI Taxonomy" id="2991499"/>
    <lineage>
        <taxon>Bacteria</taxon>
        <taxon>Pseudomonadati</taxon>
        <taxon>Bacteroidota</taxon>
        <taxon>Cytophagia</taxon>
        <taxon>Cytophagales</taxon>
        <taxon>Cyclobacteriaceae</taxon>
        <taxon>Algoriphagus</taxon>
    </lineage>
</organism>
<proteinExistence type="predicted"/>
<dbReference type="RefSeq" id="WP_264807614.1">
    <property type="nucleotide sequence ID" value="NZ_CP110226.1"/>
</dbReference>
<evidence type="ECO:0000313" key="1">
    <source>
        <dbReference type="EMBL" id="UZD21159.1"/>
    </source>
</evidence>
<gene>
    <name evidence="1" type="ORF">OM944_10785</name>
</gene>
<reference evidence="1" key="1">
    <citation type="submission" date="2022-10" db="EMBL/GenBank/DDBJ databases">
        <title>Algoriphagus sp. a novel bacteria isolate from halophytes salicornia europaea.</title>
        <authorList>
            <person name="Peng Y."/>
            <person name="Jiang L."/>
            <person name="Lee J."/>
        </authorList>
    </citation>
    <scope>NUCLEOTIDE SEQUENCE</scope>
    <source>
        <strain evidence="1">TR-M5</strain>
    </source>
</reference>
<keyword evidence="2" id="KW-1185">Reference proteome</keyword>
<dbReference type="Proteomes" id="UP001163156">
    <property type="component" value="Chromosome"/>
</dbReference>
<evidence type="ECO:0000313" key="2">
    <source>
        <dbReference type="Proteomes" id="UP001163156"/>
    </source>
</evidence>
<name>A0ABY6MG48_9BACT</name>
<sequence>MPHKVYIGYKGVFGNEPFSESDFLKKIPLKIAIGVCSRIGSMLYLRQNENRIQVALLDFLIRRQNIQVKSLLINNATNYLNGDGQIFLSLYLNAFLKYCLENCKDFEYNDSDITNDLLIFKNYLIQADKLNYGFSISLESEDQNDFFRKNNWPIYIGQIHHNIELNPLTAFFKGILILDFFKKSEEWAENYKKYLEHYEVSNHTHFLQILMQFIMEAVTKKDQFFIKTDPFGIKFFSNFEFKIDKYKSSKDKDLYILENPLFNSGDDIFMVLNYNYLTNKLFHGVIFDFFKRLNTKNKNFIEYKSKIGDLFIEKILFRRIIKTIFKENFHKIHFEYKVQNNFPDALIIRKNRVFIFEIKDSLLSSNAIQSRDYLVIEKEVDKFFVQGKGVNQIAKFIGKIASGDNPIIQDHGLILSKIEIIPIIIYTDDSFDLPGIGDYLNKEFQTQLKNGSNFKKINDVLFINFDFLIEYMDVLQSGTASFERSINKIYSLMRKRRRISERKKTIEHLDKYHQKFDQYFHSVNTVDEKRESYVEFVYNELGIKNSF</sequence>
<evidence type="ECO:0008006" key="3">
    <source>
        <dbReference type="Google" id="ProtNLM"/>
    </source>
</evidence>
<dbReference type="EMBL" id="CP110226">
    <property type="protein sequence ID" value="UZD21159.1"/>
    <property type="molecule type" value="Genomic_DNA"/>
</dbReference>